<dbReference type="GO" id="GO:0004252">
    <property type="term" value="F:serine-type endopeptidase activity"/>
    <property type="evidence" value="ECO:0007669"/>
    <property type="project" value="InterPro"/>
</dbReference>
<evidence type="ECO:0000256" key="7">
    <source>
        <dbReference type="RuleBase" id="RU362042"/>
    </source>
</evidence>
<sequence>MASNKNDYIKSILQFIALFVAVLAATMLLMRFVVSKDVVQGPSMEPGLNNGDRLISLRMKKPKRNDIVVLYAPKVDNPAPGELYIKRVIGMPGDTVESKNDQLYINGKKVKQSYLSQKFIKQELQDSASEQGVNVNALKFTNDFSLKTLSSTHRTTVPKGKYFVMGDNRYVSHDGRAFGFIGKKDIQSTVVFRYWPLNKIKTY</sequence>
<dbReference type="EC" id="3.4.21.89" evidence="4 7"/>
<dbReference type="InterPro" id="IPR019758">
    <property type="entry name" value="Pept_S26A_signal_pept_1_CS"/>
</dbReference>
<dbReference type="GO" id="GO:0009003">
    <property type="term" value="F:signal peptidase activity"/>
    <property type="evidence" value="ECO:0007669"/>
    <property type="project" value="UniProtKB-EC"/>
</dbReference>
<comment type="catalytic activity">
    <reaction evidence="1 7">
        <text>Cleavage of hydrophobic, N-terminal signal or leader sequences from secreted and periplasmic proteins.</text>
        <dbReference type="EC" id="3.4.21.89"/>
    </reaction>
</comment>
<keyword evidence="5 7" id="KW-0378">Hydrolase</keyword>
<evidence type="ECO:0000256" key="4">
    <source>
        <dbReference type="ARBA" id="ARBA00013208"/>
    </source>
</evidence>
<evidence type="ECO:0000259" key="8">
    <source>
        <dbReference type="Pfam" id="PF10502"/>
    </source>
</evidence>
<proteinExistence type="inferred from homology"/>
<dbReference type="GO" id="GO:0006465">
    <property type="term" value="P:signal peptide processing"/>
    <property type="evidence" value="ECO:0007669"/>
    <property type="project" value="InterPro"/>
</dbReference>
<dbReference type="InterPro" id="IPR000223">
    <property type="entry name" value="Pept_S26A_signal_pept_1"/>
</dbReference>
<feature type="transmembrane region" description="Helical" evidence="7">
    <location>
        <begin position="12"/>
        <end position="34"/>
    </location>
</feature>
<gene>
    <name evidence="9" type="ORF">FC18_GL001171</name>
</gene>
<organism evidence="9 10">
    <name type="scientific">Lacticaseibacillus sharpeae JCM 1186 = DSM 20505</name>
    <dbReference type="NCBI Taxonomy" id="1291052"/>
    <lineage>
        <taxon>Bacteria</taxon>
        <taxon>Bacillati</taxon>
        <taxon>Bacillota</taxon>
        <taxon>Bacilli</taxon>
        <taxon>Lactobacillales</taxon>
        <taxon>Lactobacillaceae</taxon>
        <taxon>Lacticaseibacillus</taxon>
    </lineage>
</organism>
<evidence type="ECO:0000256" key="5">
    <source>
        <dbReference type="ARBA" id="ARBA00022801"/>
    </source>
</evidence>
<evidence type="ECO:0000256" key="2">
    <source>
        <dbReference type="ARBA" id="ARBA00004401"/>
    </source>
</evidence>
<dbReference type="InterPro" id="IPR019533">
    <property type="entry name" value="Peptidase_S26"/>
</dbReference>
<reference evidence="9 10" key="1">
    <citation type="journal article" date="2015" name="Genome Announc.">
        <title>Expanding the biotechnology potential of lactobacilli through comparative genomics of 213 strains and associated genera.</title>
        <authorList>
            <person name="Sun Z."/>
            <person name="Harris H.M."/>
            <person name="McCann A."/>
            <person name="Guo C."/>
            <person name="Argimon S."/>
            <person name="Zhang W."/>
            <person name="Yang X."/>
            <person name="Jeffery I.B."/>
            <person name="Cooney J.C."/>
            <person name="Kagawa T.F."/>
            <person name="Liu W."/>
            <person name="Song Y."/>
            <person name="Salvetti E."/>
            <person name="Wrobel A."/>
            <person name="Rasinkangas P."/>
            <person name="Parkhill J."/>
            <person name="Rea M.C."/>
            <person name="O'Sullivan O."/>
            <person name="Ritari J."/>
            <person name="Douillard F.P."/>
            <person name="Paul Ross R."/>
            <person name="Yang R."/>
            <person name="Briner A.E."/>
            <person name="Felis G.E."/>
            <person name="de Vos W.M."/>
            <person name="Barrangou R."/>
            <person name="Klaenhammer T.R."/>
            <person name="Caufield P.W."/>
            <person name="Cui Y."/>
            <person name="Zhang H."/>
            <person name="O'Toole P.W."/>
        </authorList>
    </citation>
    <scope>NUCLEOTIDE SEQUENCE [LARGE SCALE GENOMIC DNA]</scope>
    <source>
        <strain evidence="9 10">DSM 20505</strain>
    </source>
</reference>
<keyword evidence="7" id="KW-0472">Membrane</keyword>
<comment type="caution">
    <text evidence="9">The sequence shown here is derived from an EMBL/GenBank/DDBJ whole genome shotgun (WGS) entry which is preliminary data.</text>
</comment>
<keyword evidence="10" id="KW-1185">Reference proteome</keyword>
<accession>A0A0R1ZL00</accession>
<protein>
    <recommendedName>
        <fullName evidence="4 7">Signal peptidase I</fullName>
        <ecNumber evidence="4 7">3.4.21.89</ecNumber>
    </recommendedName>
</protein>
<dbReference type="PANTHER" id="PTHR43390:SF1">
    <property type="entry name" value="CHLOROPLAST PROCESSING PEPTIDASE"/>
    <property type="match status" value="1"/>
</dbReference>
<dbReference type="RefSeq" id="WP_054678869.1">
    <property type="nucleotide sequence ID" value="NZ_AYYO01000016.1"/>
</dbReference>
<evidence type="ECO:0000256" key="3">
    <source>
        <dbReference type="ARBA" id="ARBA00009370"/>
    </source>
</evidence>
<dbReference type="PATRIC" id="fig|1291052.5.peg.1189"/>
<dbReference type="Gene3D" id="2.10.109.10">
    <property type="entry name" value="Umud Fragment, subunit A"/>
    <property type="match status" value="1"/>
</dbReference>
<dbReference type="PROSITE" id="PS00761">
    <property type="entry name" value="SPASE_I_3"/>
    <property type="match status" value="1"/>
</dbReference>
<dbReference type="SUPFAM" id="SSF51306">
    <property type="entry name" value="LexA/Signal peptidase"/>
    <property type="match status" value="1"/>
</dbReference>
<evidence type="ECO:0000256" key="1">
    <source>
        <dbReference type="ARBA" id="ARBA00000677"/>
    </source>
</evidence>
<feature type="active site" evidence="6">
    <location>
        <position position="86"/>
    </location>
</feature>
<dbReference type="STRING" id="1291052.FC18_GL001171"/>
<dbReference type="Pfam" id="PF10502">
    <property type="entry name" value="Peptidase_S26"/>
    <property type="match status" value="1"/>
</dbReference>
<comment type="subcellular location">
    <subcellularLocation>
        <location evidence="2">Cell membrane</location>
        <topology evidence="2">Single-pass type II membrane protein</topology>
    </subcellularLocation>
    <subcellularLocation>
        <location evidence="7">Membrane</location>
        <topology evidence="7">Single-pass type II membrane protein</topology>
    </subcellularLocation>
</comment>
<dbReference type="EMBL" id="AYYO01000016">
    <property type="protein sequence ID" value="KRM55665.1"/>
    <property type="molecule type" value="Genomic_DNA"/>
</dbReference>
<dbReference type="NCBIfam" id="TIGR02227">
    <property type="entry name" value="sigpep_I_bact"/>
    <property type="match status" value="1"/>
</dbReference>
<dbReference type="AlphaFoldDB" id="A0A0R1ZL00"/>
<name>A0A0R1ZL00_9LACO</name>
<dbReference type="InterPro" id="IPR036286">
    <property type="entry name" value="LexA/Signal_pep-like_sf"/>
</dbReference>
<evidence type="ECO:0000256" key="6">
    <source>
        <dbReference type="PIRSR" id="PIRSR600223-1"/>
    </source>
</evidence>
<evidence type="ECO:0000313" key="10">
    <source>
        <dbReference type="Proteomes" id="UP000051679"/>
    </source>
</evidence>
<dbReference type="PRINTS" id="PR00727">
    <property type="entry name" value="LEADERPTASE"/>
</dbReference>
<dbReference type="CDD" id="cd06530">
    <property type="entry name" value="S26_SPase_I"/>
    <property type="match status" value="1"/>
</dbReference>
<dbReference type="OrthoDB" id="9802919at2"/>
<dbReference type="GO" id="GO:0005886">
    <property type="term" value="C:plasma membrane"/>
    <property type="evidence" value="ECO:0007669"/>
    <property type="project" value="UniProtKB-SubCell"/>
</dbReference>
<keyword evidence="7" id="KW-1133">Transmembrane helix</keyword>
<feature type="active site" evidence="6">
    <location>
        <position position="43"/>
    </location>
</feature>
<keyword evidence="7" id="KW-0645">Protease</keyword>
<dbReference type="Proteomes" id="UP000051679">
    <property type="component" value="Unassembled WGS sequence"/>
</dbReference>
<keyword evidence="7" id="KW-0812">Transmembrane</keyword>
<dbReference type="PANTHER" id="PTHR43390">
    <property type="entry name" value="SIGNAL PEPTIDASE I"/>
    <property type="match status" value="1"/>
</dbReference>
<evidence type="ECO:0000313" key="9">
    <source>
        <dbReference type="EMBL" id="KRM55665.1"/>
    </source>
</evidence>
<feature type="domain" description="Peptidase S26" evidence="8">
    <location>
        <begin position="14"/>
        <end position="195"/>
    </location>
</feature>
<comment type="similarity">
    <text evidence="3 7">Belongs to the peptidase S26 family.</text>
</comment>